<dbReference type="RefSeq" id="WP_132246436.1">
    <property type="nucleotide sequence ID" value="NZ_SLWV01000020.1"/>
</dbReference>
<keyword evidence="2" id="KW-1185">Reference proteome</keyword>
<comment type="caution">
    <text evidence="1">The sequence shown here is derived from an EMBL/GenBank/DDBJ whole genome shotgun (WGS) entry which is preliminary data.</text>
</comment>
<sequence>MNIFNKVFVIDDRYEEALPIIQALAIKGISSIYWNGDIDTKPEYPLNGVRLVILDMRFSYVTDSRTIITHLFTLLKSAISNENGPYILCVWSKHDNEYLEEFKKELIKQPSIPQPYLIINMEKSNFIKVTNQRNRIYDEMAIALDCEVGVETQKEIFEALQNLGIDETIETIETKENIFEELIHNLDEKLKEVNSLSILLIWENLANSSVNNLVNGIAQFSELDGTWDNNIKTLIQHLATANAGKSLGETPKEYILNALLSLNHMLPDELLNQLINWHIDEDKFNFINDPAIMKEVNNSVYSISKPSKKFIVKKDNEVYKTFKYMSDIERYEEEDRYVCKELYNKYLNFLGNSNFKLLCERIMSGDIKKPGSIYKVDDFELLKELSGFVFKDKNKINIKHNSLVKLDISSSCDYAQNKLKRVRVLFGIMIEDLYFSDINNTEDIYCTPELNIDGKNFKIAFNFHYITNECNDNLIQTDKLFSFRELLLTEIKHKLSTYISRVGIINL</sequence>
<accession>A0A4R2KYN8</accession>
<gene>
    <name evidence="1" type="ORF">EV214_12035</name>
</gene>
<dbReference type="EMBL" id="SLWV01000020">
    <property type="protein sequence ID" value="TCO71815.1"/>
    <property type="molecule type" value="Genomic_DNA"/>
</dbReference>
<dbReference type="OrthoDB" id="2567774at2"/>
<protein>
    <submittedName>
        <fullName evidence="1">Uncharacterized protein</fullName>
    </submittedName>
</protein>
<proteinExistence type="predicted"/>
<organism evidence="1 2">
    <name type="scientific">Marinisporobacter balticus</name>
    <dbReference type="NCBI Taxonomy" id="2018667"/>
    <lineage>
        <taxon>Bacteria</taxon>
        <taxon>Bacillati</taxon>
        <taxon>Bacillota</taxon>
        <taxon>Clostridia</taxon>
        <taxon>Peptostreptococcales</taxon>
        <taxon>Thermotaleaceae</taxon>
        <taxon>Marinisporobacter</taxon>
    </lineage>
</organism>
<evidence type="ECO:0000313" key="1">
    <source>
        <dbReference type="EMBL" id="TCO71815.1"/>
    </source>
</evidence>
<dbReference type="Proteomes" id="UP000294919">
    <property type="component" value="Unassembled WGS sequence"/>
</dbReference>
<evidence type="ECO:0000313" key="2">
    <source>
        <dbReference type="Proteomes" id="UP000294919"/>
    </source>
</evidence>
<name>A0A4R2KYN8_9FIRM</name>
<dbReference type="AlphaFoldDB" id="A0A4R2KYN8"/>
<reference evidence="1 2" key="1">
    <citation type="submission" date="2019-03" db="EMBL/GenBank/DDBJ databases">
        <title>Genomic Encyclopedia of Type Strains, Phase IV (KMG-IV): sequencing the most valuable type-strain genomes for metagenomic binning, comparative biology and taxonomic classification.</title>
        <authorList>
            <person name="Goeker M."/>
        </authorList>
    </citation>
    <scope>NUCLEOTIDE SEQUENCE [LARGE SCALE GENOMIC DNA]</scope>
    <source>
        <strain evidence="1 2">DSM 102940</strain>
    </source>
</reference>